<gene>
    <name evidence="2" type="ORF">POL72_45640</name>
</gene>
<comment type="caution">
    <text evidence="2">The sequence shown here is derived from an EMBL/GenBank/DDBJ whole genome shotgun (WGS) entry which is preliminary data.</text>
</comment>
<feature type="domain" description="NAD-dependent epimerase/dehydratase" evidence="1">
    <location>
        <begin position="4"/>
        <end position="227"/>
    </location>
</feature>
<dbReference type="InterPro" id="IPR051783">
    <property type="entry name" value="NAD(P)-dependent_oxidoreduct"/>
</dbReference>
<keyword evidence="3" id="KW-1185">Reference proteome</keyword>
<dbReference type="Proteomes" id="UP001217485">
    <property type="component" value="Unassembled WGS sequence"/>
</dbReference>
<accession>A0ABT5CGL9</accession>
<dbReference type="InterPro" id="IPR001509">
    <property type="entry name" value="Epimerase_deHydtase"/>
</dbReference>
<reference evidence="2 3" key="1">
    <citation type="submission" date="2023-01" db="EMBL/GenBank/DDBJ databases">
        <title>Minimal conservation of predation-associated metabolite biosynthetic gene clusters underscores biosynthetic potential of Myxococcota including descriptions for ten novel species: Archangium lansinium sp. nov., Myxococcus landrumus sp. nov., Nannocystis bai.</title>
        <authorList>
            <person name="Ahearne A."/>
            <person name="Stevens C."/>
            <person name="Dowd S."/>
        </authorList>
    </citation>
    <scope>NUCLEOTIDE SEQUENCE [LARGE SCALE GENOMIC DNA]</scope>
    <source>
        <strain evidence="2 3">WIWO2</strain>
    </source>
</reference>
<dbReference type="Pfam" id="PF01370">
    <property type="entry name" value="Epimerase"/>
    <property type="match status" value="1"/>
</dbReference>
<dbReference type="EMBL" id="JAQNDK010000006">
    <property type="protein sequence ID" value="MDC0685083.1"/>
    <property type="molecule type" value="Genomic_DNA"/>
</dbReference>
<dbReference type="RefSeq" id="WP_272103194.1">
    <property type="nucleotide sequence ID" value="NZ_JAQNDK010000006.1"/>
</dbReference>
<dbReference type="PANTHER" id="PTHR48079">
    <property type="entry name" value="PROTEIN YEEZ"/>
    <property type="match status" value="1"/>
</dbReference>
<proteinExistence type="predicted"/>
<protein>
    <submittedName>
        <fullName evidence="2">NAD-dependent epimerase/dehydratase family protein</fullName>
    </submittedName>
</protein>
<evidence type="ECO:0000259" key="1">
    <source>
        <dbReference type="Pfam" id="PF01370"/>
    </source>
</evidence>
<dbReference type="InterPro" id="IPR036291">
    <property type="entry name" value="NAD(P)-bd_dom_sf"/>
</dbReference>
<dbReference type="SUPFAM" id="SSF51735">
    <property type="entry name" value="NAD(P)-binding Rossmann-fold domains"/>
    <property type="match status" value="1"/>
</dbReference>
<evidence type="ECO:0000313" key="3">
    <source>
        <dbReference type="Proteomes" id="UP001217485"/>
    </source>
</evidence>
<sequence>MTTLVTGATGFIGGNLVRRLVRDGHRVRAFVRPSADTSALDGLPVERVEGDLRSPASVSAALSGCERVFHCGAKISVASRGAEVMRELFETNVLGTIHVVRAALAHGVKRVVVTSSQSTVGIIDDQPGTERTPFDPLERRLPYALTKSAAEQETLRAMVDGLDVVIAISTTVVGAGDFRPSRLGRAILEVMRGRMRAYIPGGIECVTTDDIVDGHVLAMEKGRRGQRYIFSSGFLTIDDILDVASETSGCRRPSLRFPPMAIAALARACDALMLPDIDRPFTSGAVSLLRSARRVDCIKAVSELGFRPSDPRAGVADACSWFIRRGLAPEAVRLPRAHQTDTHLGRQE</sequence>
<name>A0ABT5CGL9_9BACT</name>
<dbReference type="PANTHER" id="PTHR48079:SF6">
    <property type="entry name" value="NAD(P)-BINDING DOMAIN-CONTAINING PROTEIN-RELATED"/>
    <property type="match status" value="1"/>
</dbReference>
<evidence type="ECO:0000313" key="2">
    <source>
        <dbReference type="EMBL" id="MDC0685083.1"/>
    </source>
</evidence>
<dbReference type="Gene3D" id="3.40.50.720">
    <property type="entry name" value="NAD(P)-binding Rossmann-like Domain"/>
    <property type="match status" value="1"/>
</dbReference>
<organism evidence="2 3">
    <name type="scientific">Sorangium atrum</name>
    <dbReference type="NCBI Taxonomy" id="2995308"/>
    <lineage>
        <taxon>Bacteria</taxon>
        <taxon>Pseudomonadati</taxon>
        <taxon>Myxococcota</taxon>
        <taxon>Polyangia</taxon>
        <taxon>Polyangiales</taxon>
        <taxon>Polyangiaceae</taxon>
        <taxon>Sorangium</taxon>
    </lineage>
</organism>